<dbReference type="InterPro" id="IPR011990">
    <property type="entry name" value="TPR-like_helical_dom_sf"/>
</dbReference>
<name>A0A951QB47_9CYAN</name>
<sequence>MKCPVCRALYRPASATAEAAQSCRRCGVNLSPLIQLHDRAVWHHRQAIQAFRAGDYATAIASNNQAIALWSNADFHAFAGQLWALQGEFPQAIAAWKAAQQIDSQQAIAHTALQYLTE</sequence>
<accession>A0A951QB47</accession>
<dbReference type="AlphaFoldDB" id="A0A951QB47"/>
<reference evidence="1" key="2">
    <citation type="journal article" date="2022" name="Microbiol. Resour. Announc.">
        <title>Metagenome Sequencing to Explore Phylogenomics of Terrestrial Cyanobacteria.</title>
        <authorList>
            <person name="Ward R.D."/>
            <person name="Stajich J.E."/>
            <person name="Johansen J.R."/>
            <person name="Huntemann M."/>
            <person name="Clum A."/>
            <person name="Foster B."/>
            <person name="Foster B."/>
            <person name="Roux S."/>
            <person name="Palaniappan K."/>
            <person name="Varghese N."/>
            <person name="Mukherjee S."/>
            <person name="Reddy T.B.K."/>
            <person name="Daum C."/>
            <person name="Copeland A."/>
            <person name="Chen I.A."/>
            <person name="Ivanova N.N."/>
            <person name="Kyrpides N.C."/>
            <person name="Shapiro N."/>
            <person name="Eloe-Fadrosh E.A."/>
            <person name="Pietrasiak N."/>
        </authorList>
    </citation>
    <scope>NUCLEOTIDE SEQUENCE</scope>
    <source>
        <strain evidence="1">UHER 2000/2452</strain>
    </source>
</reference>
<evidence type="ECO:0008006" key="3">
    <source>
        <dbReference type="Google" id="ProtNLM"/>
    </source>
</evidence>
<evidence type="ECO:0000313" key="2">
    <source>
        <dbReference type="Proteomes" id="UP000757435"/>
    </source>
</evidence>
<protein>
    <recommendedName>
        <fullName evidence="3">Tetratricopeptide repeat protein</fullName>
    </recommendedName>
</protein>
<dbReference type="EMBL" id="JAHHHD010000006">
    <property type="protein sequence ID" value="MBW4658591.1"/>
    <property type="molecule type" value="Genomic_DNA"/>
</dbReference>
<comment type="caution">
    <text evidence="1">The sequence shown here is derived from an EMBL/GenBank/DDBJ whole genome shotgun (WGS) entry which is preliminary data.</text>
</comment>
<organism evidence="1 2">
    <name type="scientific">Drouetiella hepatica Uher 2000/2452</name>
    <dbReference type="NCBI Taxonomy" id="904376"/>
    <lineage>
        <taxon>Bacteria</taxon>
        <taxon>Bacillati</taxon>
        <taxon>Cyanobacteriota</taxon>
        <taxon>Cyanophyceae</taxon>
        <taxon>Oculatellales</taxon>
        <taxon>Oculatellaceae</taxon>
        <taxon>Drouetiella</taxon>
    </lineage>
</organism>
<reference evidence="1" key="1">
    <citation type="submission" date="2021-05" db="EMBL/GenBank/DDBJ databases">
        <authorList>
            <person name="Pietrasiak N."/>
            <person name="Ward R."/>
            <person name="Stajich J.E."/>
            <person name="Kurbessoian T."/>
        </authorList>
    </citation>
    <scope>NUCLEOTIDE SEQUENCE</scope>
    <source>
        <strain evidence="1">UHER 2000/2452</strain>
    </source>
</reference>
<dbReference type="SUPFAM" id="SSF48452">
    <property type="entry name" value="TPR-like"/>
    <property type="match status" value="1"/>
</dbReference>
<dbReference type="Proteomes" id="UP000757435">
    <property type="component" value="Unassembled WGS sequence"/>
</dbReference>
<proteinExistence type="predicted"/>
<dbReference type="Gene3D" id="1.25.40.10">
    <property type="entry name" value="Tetratricopeptide repeat domain"/>
    <property type="match status" value="1"/>
</dbReference>
<gene>
    <name evidence="1" type="ORF">KME15_07945</name>
</gene>
<evidence type="ECO:0000313" key="1">
    <source>
        <dbReference type="EMBL" id="MBW4658591.1"/>
    </source>
</evidence>